<proteinExistence type="predicted"/>
<dbReference type="RefSeq" id="WP_213302200.1">
    <property type="nucleotide sequence ID" value="NZ_JAGYVZ010000014.1"/>
</dbReference>
<dbReference type="EMBL" id="JAGYVZ010000014">
    <property type="protein sequence ID" value="MBS7232395.1"/>
    <property type="molecule type" value="Genomic_DNA"/>
</dbReference>
<evidence type="ECO:0008006" key="3">
    <source>
        <dbReference type="Google" id="ProtNLM"/>
    </source>
</evidence>
<comment type="caution">
    <text evidence="1">The sequence shown here is derived from an EMBL/GenBank/DDBJ whole genome shotgun (WGS) entry which is preliminary data.</text>
</comment>
<dbReference type="Proteomes" id="UP000722625">
    <property type="component" value="Unassembled WGS sequence"/>
</dbReference>
<sequence>MKYILILILLIVSISCQITETININEDGSGSIEIDQLRNENSYMQMAGENYSREETFQNTTYVFQEYITKYNETFLKYTPLEQQLFKSYSNVKAHIKKSSFEKEFRNTFTQNFSKVSDIPDLYKTERYASDLKNNYALTAENDYFKIEYSFDGKVFKRLVSITNQSQLQKEKEEFKKLGAKYDPLKLTQSYVLRYHFVGKIKSVSNEKAILSSDKKTVTVEFRLSDCMQNPEMTSLEVVLE</sequence>
<reference evidence="1 2" key="1">
    <citation type="journal article" date="2018" name="Int. J. Syst. Evol. Microbiol.">
        <title>Flavobacterium chryseum sp. nov. and Flavobacterium psychroterrae sp. nov., novel environmental bacteria isolated from Antarctica.</title>
        <authorList>
            <person name="Kralova S."/>
            <person name="Svec P."/>
            <person name="Busse H.J."/>
            <person name="Stankova E."/>
            <person name="Vaczi P."/>
            <person name="Sedlacek I."/>
        </authorList>
    </citation>
    <scope>NUCLEOTIDE SEQUENCE [LARGE SCALE GENOMIC DNA]</scope>
    <source>
        <strain evidence="1 2">CCM 8827</strain>
    </source>
</reference>
<accession>A0ABS5PDM8</accession>
<name>A0ABS5PDM8_9FLAO</name>
<evidence type="ECO:0000313" key="1">
    <source>
        <dbReference type="EMBL" id="MBS7232395.1"/>
    </source>
</evidence>
<gene>
    <name evidence="1" type="ORF">KHA90_15345</name>
</gene>
<dbReference type="PROSITE" id="PS51257">
    <property type="entry name" value="PROKAR_LIPOPROTEIN"/>
    <property type="match status" value="1"/>
</dbReference>
<protein>
    <recommendedName>
        <fullName evidence="3">Lipoprotein</fullName>
    </recommendedName>
</protein>
<keyword evidence="2" id="KW-1185">Reference proteome</keyword>
<organism evidence="1 2">
    <name type="scientific">Flavobacterium psychroterrae</name>
    <dbReference type="NCBI Taxonomy" id="2133767"/>
    <lineage>
        <taxon>Bacteria</taxon>
        <taxon>Pseudomonadati</taxon>
        <taxon>Bacteroidota</taxon>
        <taxon>Flavobacteriia</taxon>
        <taxon>Flavobacteriales</taxon>
        <taxon>Flavobacteriaceae</taxon>
        <taxon>Flavobacterium</taxon>
    </lineage>
</organism>
<evidence type="ECO:0000313" key="2">
    <source>
        <dbReference type="Proteomes" id="UP000722625"/>
    </source>
</evidence>